<sequence>MQQAVCLSISIRGLSFQGRFPVLMSVLQPCPQGVQPAVIVFGITVVPDSAVIVEKMAVRVERSLDSQYLLQLGQCPTVFVVLSRIAAILFRQGIGIIDELPVTTDIGTCVYRPFPADLVGWLCLSIPECREPVLHLPYCFRVLRTIPAYQLAAPTGIFPTDVRQVG</sequence>
<reference evidence="1 2" key="1">
    <citation type="submission" date="2018-06" db="EMBL/GenBank/DDBJ databases">
        <authorList>
            <consortium name="Pathogen Informatics"/>
            <person name="Doyle S."/>
        </authorList>
    </citation>
    <scope>NUCLEOTIDE SEQUENCE [LARGE SCALE GENOMIC DNA]</scope>
    <source>
        <strain evidence="1 2">NCTC11190</strain>
    </source>
</reference>
<proteinExistence type="predicted"/>
<name>A0A379MSH1_9BACT</name>
<dbReference type="EMBL" id="UGVL01000001">
    <property type="protein sequence ID" value="SUE34578.1"/>
    <property type="molecule type" value="Genomic_DNA"/>
</dbReference>
<evidence type="ECO:0000313" key="1">
    <source>
        <dbReference type="EMBL" id="SUE34578.1"/>
    </source>
</evidence>
<evidence type="ECO:0000313" key="2">
    <source>
        <dbReference type="Proteomes" id="UP000255233"/>
    </source>
</evidence>
<dbReference type="AlphaFoldDB" id="A0A379MSH1"/>
<dbReference type="Proteomes" id="UP000255233">
    <property type="component" value="Unassembled WGS sequence"/>
</dbReference>
<keyword evidence="2" id="KW-1185">Reference proteome</keyword>
<accession>A0A379MSH1</accession>
<protein>
    <submittedName>
        <fullName evidence="1">Uncharacterized protein</fullName>
    </submittedName>
</protein>
<gene>
    <name evidence="1" type="ORF">NCTC11190_01810</name>
</gene>
<organism evidence="1 2">
    <name type="scientific">Rikenella microfusus</name>
    <dbReference type="NCBI Taxonomy" id="28139"/>
    <lineage>
        <taxon>Bacteria</taxon>
        <taxon>Pseudomonadati</taxon>
        <taxon>Bacteroidota</taxon>
        <taxon>Bacteroidia</taxon>
        <taxon>Bacteroidales</taxon>
        <taxon>Rikenellaceae</taxon>
        <taxon>Rikenella</taxon>
    </lineage>
</organism>